<keyword evidence="3" id="KW-0732">Signal</keyword>
<keyword evidence="2" id="KW-1133">Transmembrane helix</keyword>
<organism evidence="4 5">
    <name type="scientific">Halocaridina rubra</name>
    <name type="common">Hawaiian red shrimp</name>
    <dbReference type="NCBI Taxonomy" id="373956"/>
    <lineage>
        <taxon>Eukaryota</taxon>
        <taxon>Metazoa</taxon>
        <taxon>Ecdysozoa</taxon>
        <taxon>Arthropoda</taxon>
        <taxon>Crustacea</taxon>
        <taxon>Multicrustacea</taxon>
        <taxon>Malacostraca</taxon>
        <taxon>Eumalacostraca</taxon>
        <taxon>Eucarida</taxon>
        <taxon>Decapoda</taxon>
        <taxon>Pleocyemata</taxon>
        <taxon>Caridea</taxon>
        <taxon>Atyoidea</taxon>
        <taxon>Atyidae</taxon>
        <taxon>Halocaridina</taxon>
    </lineage>
</organism>
<accession>A0AAN8ZTI8</accession>
<keyword evidence="2" id="KW-0472">Membrane</keyword>
<protein>
    <submittedName>
        <fullName evidence="4">Uncharacterized protein</fullName>
    </submittedName>
</protein>
<dbReference type="Proteomes" id="UP001381693">
    <property type="component" value="Unassembled WGS sequence"/>
</dbReference>
<comment type="caution">
    <text evidence="4">The sequence shown here is derived from an EMBL/GenBank/DDBJ whole genome shotgun (WGS) entry which is preliminary data.</text>
</comment>
<feature type="chain" id="PRO_5042845277" evidence="3">
    <location>
        <begin position="20"/>
        <end position="330"/>
    </location>
</feature>
<evidence type="ECO:0000256" key="3">
    <source>
        <dbReference type="SAM" id="SignalP"/>
    </source>
</evidence>
<evidence type="ECO:0000256" key="1">
    <source>
        <dbReference type="SAM" id="MobiDB-lite"/>
    </source>
</evidence>
<feature type="signal peptide" evidence="3">
    <location>
        <begin position="1"/>
        <end position="19"/>
    </location>
</feature>
<sequence length="330" mass="35988">MWTLQRLLFLVILSGTVMAGEPMGCTINHLNSTRNGESWTKSFKLTPLVTLALRNPDPDPWHEIDIEFESKTGANVGTLKVENSHSDSSLSLTLLSRPTYAYKKSGKSQRLNAEGRLRDSLILDDWTYVNISSDGTIKVSADGETVTFGQVDSTPFEALYVRLPEGQELEVGFNCTEELIQTITTSLPGTAKCSKPAITIVGIISLLLIVGMSIFWYIGREKRYAPIDCENAQGTCDKCVDSVNDDSSSSDDDSSPDNTSRKGMNSVQIVNKNCEECGEVIIDDDKPTSNCIGEENKAKGKLSTGITITNGDLVDGECSCSDEENSTEKK</sequence>
<keyword evidence="5" id="KW-1185">Reference proteome</keyword>
<gene>
    <name evidence="4" type="ORF">SK128_023948</name>
</gene>
<evidence type="ECO:0000256" key="2">
    <source>
        <dbReference type="SAM" id="Phobius"/>
    </source>
</evidence>
<dbReference type="EMBL" id="JAXCGZ010017501">
    <property type="protein sequence ID" value="KAK7068016.1"/>
    <property type="molecule type" value="Genomic_DNA"/>
</dbReference>
<reference evidence="4 5" key="1">
    <citation type="submission" date="2023-11" db="EMBL/GenBank/DDBJ databases">
        <title>Halocaridina rubra genome assembly.</title>
        <authorList>
            <person name="Smith C."/>
        </authorList>
    </citation>
    <scope>NUCLEOTIDE SEQUENCE [LARGE SCALE GENOMIC DNA]</scope>
    <source>
        <strain evidence="4">EP-1</strain>
        <tissue evidence="4">Whole</tissue>
    </source>
</reference>
<proteinExistence type="predicted"/>
<evidence type="ECO:0000313" key="4">
    <source>
        <dbReference type="EMBL" id="KAK7068016.1"/>
    </source>
</evidence>
<evidence type="ECO:0000313" key="5">
    <source>
        <dbReference type="Proteomes" id="UP001381693"/>
    </source>
</evidence>
<keyword evidence="2" id="KW-0812">Transmembrane</keyword>
<dbReference type="AlphaFoldDB" id="A0AAN8ZTI8"/>
<feature type="transmembrane region" description="Helical" evidence="2">
    <location>
        <begin position="197"/>
        <end position="218"/>
    </location>
</feature>
<feature type="region of interest" description="Disordered" evidence="1">
    <location>
        <begin position="243"/>
        <end position="265"/>
    </location>
</feature>
<name>A0AAN8ZTI8_HALRR</name>